<dbReference type="EMBL" id="QRDQ01000010">
    <property type="protein sequence ID" value="RED22427.1"/>
    <property type="molecule type" value="Genomic_DNA"/>
</dbReference>
<dbReference type="NCBIfam" id="TIGR04274">
    <property type="entry name" value="hypoxanDNAglyco"/>
    <property type="match status" value="1"/>
</dbReference>
<feature type="domain" description="Uracil-DNA glycosylase-like" evidence="1">
    <location>
        <begin position="22"/>
        <end position="173"/>
    </location>
</feature>
<dbReference type="InterPro" id="IPR036895">
    <property type="entry name" value="Uracil-DNA_glycosylase-like_sf"/>
</dbReference>
<name>A0A3D9FPW0_9FLAO</name>
<comment type="caution">
    <text evidence="2">The sequence shown here is derived from an EMBL/GenBank/DDBJ whole genome shotgun (WGS) entry which is preliminary data.</text>
</comment>
<protein>
    <submittedName>
        <fullName evidence="2">G/U mismatch-specific uracil-DNA glycosylase</fullName>
    </submittedName>
</protein>
<sequence>MIFLTQKDKFLIQKKMKSVSFAPISASNSTILILGTMPGTKSLELNQYYGHNQNNFWKFLFNIFNETFSTDYETRKKLLLKNKIALWDVLEYCDRIGSLDSAIKNEIANDFETFLLQHPNIKTILFNGQKAAAFFKKYVTVNPSYKLITLPSTSPANASKSFQFKLEEWEIIKTL</sequence>
<dbReference type="SMART" id="SM00986">
    <property type="entry name" value="UDG"/>
    <property type="match status" value="1"/>
</dbReference>
<accession>A0A3D9FPW0</accession>
<dbReference type="InterPro" id="IPR005122">
    <property type="entry name" value="Uracil-DNA_glycosylase-like"/>
</dbReference>
<reference evidence="2 3" key="1">
    <citation type="submission" date="2018-07" db="EMBL/GenBank/DDBJ databases">
        <title>Genomic Encyclopedia of Archaeal and Bacterial Type Strains, Phase II (KMG-II): from individual species to whole genera.</title>
        <authorList>
            <person name="Goeker M."/>
        </authorList>
    </citation>
    <scope>NUCLEOTIDE SEQUENCE [LARGE SCALE GENOMIC DNA]</scope>
    <source>
        <strain evidence="2 3">DSM 25795</strain>
    </source>
</reference>
<dbReference type="Gene3D" id="3.40.470.10">
    <property type="entry name" value="Uracil-DNA glycosylase-like domain"/>
    <property type="match status" value="1"/>
</dbReference>
<dbReference type="AlphaFoldDB" id="A0A3D9FPW0"/>
<proteinExistence type="predicted"/>
<dbReference type="Proteomes" id="UP000257004">
    <property type="component" value="Unassembled WGS sequence"/>
</dbReference>
<dbReference type="InterPro" id="IPR026353">
    <property type="entry name" value="Hypoxan-DNA_Glyclase"/>
</dbReference>
<dbReference type="Pfam" id="PF03167">
    <property type="entry name" value="UDG"/>
    <property type="match status" value="1"/>
</dbReference>
<dbReference type="SMART" id="SM00987">
    <property type="entry name" value="UreE_C"/>
    <property type="match status" value="1"/>
</dbReference>
<keyword evidence="3" id="KW-1185">Reference proteome</keyword>
<evidence type="ECO:0000313" key="3">
    <source>
        <dbReference type="Proteomes" id="UP000257004"/>
    </source>
</evidence>
<dbReference type="CDD" id="cd10032">
    <property type="entry name" value="UDG-F6_HDG"/>
    <property type="match status" value="1"/>
</dbReference>
<gene>
    <name evidence="2" type="ORF">BD847_3056</name>
</gene>
<evidence type="ECO:0000259" key="1">
    <source>
        <dbReference type="SMART" id="SM00986"/>
    </source>
</evidence>
<organism evidence="2 3">
    <name type="scientific">Flavobacterium cutihirudinis</name>
    <dbReference type="NCBI Taxonomy" id="1265740"/>
    <lineage>
        <taxon>Bacteria</taxon>
        <taxon>Pseudomonadati</taxon>
        <taxon>Bacteroidota</taxon>
        <taxon>Flavobacteriia</taxon>
        <taxon>Flavobacteriales</taxon>
        <taxon>Flavobacteriaceae</taxon>
        <taxon>Flavobacterium</taxon>
    </lineage>
</organism>
<evidence type="ECO:0000313" key="2">
    <source>
        <dbReference type="EMBL" id="RED22427.1"/>
    </source>
</evidence>
<dbReference type="SUPFAM" id="SSF52141">
    <property type="entry name" value="Uracil-DNA glycosylase-like"/>
    <property type="match status" value="1"/>
</dbReference>